<dbReference type="PANTHER" id="PTHR19308:SF14">
    <property type="entry name" value="START DOMAIN-CONTAINING PROTEIN"/>
    <property type="match status" value="1"/>
</dbReference>
<dbReference type="SUPFAM" id="SSF55961">
    <property type="entry name" value="Bet v1-like"/>
    <property type="match status" value="1"/>
</dbReference>
<dbReference type="AlphaFoldDB" id="A0A915M1X4"/>
<protein>
    <submittedName>
        <fullName evidence="4">START domain-containing protein</fullName>
    </submittedName>
</protein>
<dbReference type="PROSITE" id="PS50848">
    <property type="entry name" value="START"/>
    <property type="match status" value="1"/>
</dbReference>
<organism evidence="3 4">
    <name type="scientific">Meloidogyne javanica</name>
    <name type="common">Root-knot nematode worm</name>
    <dbReference type="NCBI Taxonomy" id="6303"/>
    <lineage>
        <taxon>Eukaryota</taxon>
        <taxon>Metazoa</taxon>
        <taxon>Ecdysozoa</taxon>
        <taxon>Nematoda</taxon>
        <taxon>Chromadorea</taxon>
        <taxon>Rhabditida</taxon>
        <taxon>Tylenchina</taxon>
        <taxon>Tylenchomorpha</taxon>
        <taxon>Tylenchoidea</taxon>
        <taxon>Meloidogynidae</taxon>
        <taxon>Meloidogyninae</taxon>
        <taxon>Meloidogyne</taxon>
        <taxon>Meloidogyne incognita group</taxon>
    </lineage>
</organism>
<proteinExistence type="predicted"/>
<keyword evidence="1" id="KW-0472">Membrane</keyword>
<dbReference type="Proteomes" id="UP000887561">
    <property type="component" value="Unplaced"/>
</dbReference>
<evidence type="ECO:0000259" key="2">
    <source>
        <dbReference type="PROSITE" id="PS50848"/>
    </source>
</evidence>
<feature type="transmembrane region" description="Helical" evidence="1">
    <location>
        <begin position="426"/>
        <end position="448"/>
    </location>
</feature>
<dbReference type="PANTHER" id="PTHR19308">
    <property type="entry name" value="PHOSPHATIDYLCHOLINE TRANSFER PROTEIN"/>
    <property type="match status" value="1"/>
</dbReference>
<dbReference type="GO" id="GO:0016020">
    <property type="term" value="C:membrane"/>
    <property type="evidence" value="ECO:0007669"/>
    <property type="project" value="InterPro"/>
</dbReference>
<dbReference type="WBParaSite" id="scaffold2749_cov292.g5354">
    <property type="protein sequence ID" value="scaffold2749_cov292.g5354"/>
    <property type="gene ID" value="scaffold2749_cov292.g5354"/>
</dbReference>
<dbReference type="Pfam" id="PF02931">
    <property type="entry name" value="Neur_chan_LBD"/>
    <property type="match status" value="1"/>
</dbReference>
<dbReference type="Gene3D" id="3.30.530.20">
    <property type="match status" value="1"/>
</dbReference>
<keyword evidence="3" id="KW-1185">Reference proteome</keyword>
<dbReference type="SUPFAM" id="SSF63712">
    <property type="entry name" value="Nicotinic receptor ligand binding domain-like"/>
    <property type="match status" value="1"/>
</dbReference>
<dbReference type="InterPro" id="IPR036734">
    <property type="entry name" value="Neur_chan_lig-bd_sf"/>
</dbReference>
<dbReference type="GO" id="GO:0005737">
    <property type="term" value="C:cytoplasm"/>
    <property type="evidence" value="ECO:0007669"/>
    <property type="project" value="UniProtKB-ARBA"/>
</dbReference>
<name>A0A915M1X4_MELJA</name>
<dbReference type="GO" id="GO:0005230">
    <property type="term" value="F:extracellular ligand-gated monoatomic ion channel activity"/>
    <property type="evidence" value="ECO:0007669"/>
    <property type="project" value="InterPro"/>
</dbReference>
<sequence>MNKSHDEQVLVQQKCVGLPTVEGAKRSDAINVNVVKTLEEGDYQYAKALCEDNTNWEIEFEGKKTKVWSRKLPDSPLQMYKSKSEFKDVQADVCYDVLQDSDYRYKWDKYLMTTTRIGYLDQNNDVCYYTVGSLPPFRNRDFVLLRSWADLGKEKFILAHSVWHDKFPPTKDYIRGTVYLTINYVKALEKGCQFTYLTLVDPKGKLPNWLINRVTKTIAPRLCKKLRKACLGYERWKRKHKRTEESNFWRIKEIKQESAPEFSVDDIRLRAFVLREGRMPRRNTKDSKNNSLYFEEENKLFKKRLPIEEQQLFTGHRRLVEEILESYDPTVHPRRDFRESTRVNLSMSLYQILEVDERKQSIVVNVWMVQNWFDEFLDWDPNKFEMINKTIVPYQQIWVPDTKDGKGAAVQLMFPAIYKLSCRMNVYYMGIIGTCVFGTLIATFVLFIHSRKSLMQLPPSGVLNYFLLRRWLWRFILEPPSDLKEIWAEYGLINNNVEDDGGEKAVEKSTEEKQFSLPKGKLAARESFTQTKQLVSATKQIAQTASRTVGRERRRRETIDEAADFLSKGVFGHRKAEFHRLQKEIRKGSRIWVAGGGRPSLRFMKRQKMMRSGWTLGRLDTWSGTILSLPYFDLDDPFLENSAKNHCFLSTVFVVRVQDLIHSEKANTRQLDSQQLSLLAWTVGIYFGALNFLHVHLQFGQVAGCGNPRWMLDMDA</sequence>
<keyword evidence="1" id="KW-0812">Transmembrane</keyword>
<dbReference type="InterPro" id="IPR023393">
    <property type="entry name" value="START-like_dom_sf"/>
</dbReference>
<dbReference type="Gene3D" id="2.70.170.10">
    <property type="entry name" value="Neurotransmitter-gated ion-channel ligand-binding domain"/>
    <property type="match status" value="1"/>
</dbReference>
<feature type="domain" description="START" evidence="2">
    <location>
        <begin position="52"/>
        <end position="235"/>
    </location>
</feature>
<evidence type="ECO:0000313" key="3">
    <source>
        <dbReference type="Proteomes" id="UP000887561"/>
    </source>
</evidence>
<evidence type="ECO:0000256" key="1">
    <source>
        <dbReference type="SAM" id="Phobius"/>
    </source>
</evidence>
<accession>A0A915M1X4</accession>
<dbReference type="SMART" id="SM00234">
    <property type="entry name" value="START"/>
    <property type="match status" value="1"/>
</dbReference>
<evidence type="ECO:0000313" key="4">
    <source>
        <dbReference type="WBParaSite" id="scaffold2749_cov292.g5354"/>
    </source>
</evidence>
<dbReference type="Pfam" id="PF01852">
    <property type="entry name" value="START"/>
    <property type="match status" value="1"/>
</dbReference>
<dbReference type="GO" id="GO:0008289">
    <property type="term" value="F:lipid binding"/>
    <property type="evidence" value="ECO:0007669"/>
    <property type="project" value="InterPro"/>
</dbReference>
<reference evidence="4" key="1">
    <citation type="submission" date="2022-11" db="UniProtKB">
        <authorList>
            <consortium name="WormBaseParasite"/>
        </authorList>
    </citation>
    <scope>IDENTIFICATION</scope>
</reference>
<dbReference type="InterPro" id="IPR006202">
    <property type="entry name" value="Neur_chan_lig-bd"/>
</dbReference>
<dbReference type="InterPro" id="IPR051213">
    <property type="entry name" value="START_lipid_transfer"/>
</dbReference>
<keyword evidence="1" id="KW-1133">Transmembrane helix</keyword>
<dbReference type="InterPro" id="IPR002913">
    <property type="entry name" value="START_lipid-bd_dom"/>
</dbReference>